<dbReference type="GO" id="GO:0005524">
    <property type="term" value="F:ATP binding"/>
    <property type="evidence" value="ECO:0007669"/>
    <property type="project" value="UniProtKB-KW"/>
</dbReference>
<accession>A0A285T382</accession>
<dbReference type="PANTHER" id="PTHR42781:SF4">
    <property type="entry name" value="SPERMIDINE_PUTRESCINE IMPORT ATP-BINDING PROTEIN POTA"/>
    <property type="match status" value="1"/>
</dbReference>
<organism evidence="8 9">
    <name type="scientific">Stappia indica</name>
    <dbReference type="NCBI Taxonomy" id="538381"/>
    <lineage>
        <taxon>Bacteria</taxon>
        <taxon>Pseudomonadati</taxon>
        <taxon>Pseudomonadota</taxon>
        <taxon>Alphaproteobacteria</taxon>
        <taxon>Hyphomicrobiales</taxon>
        <taxon>Stappiaceae</taxon>
        <taxon>Stappia</taxon>
    </lineage>
</organism>
<protein>
    <submittedName>
        <fullName evidence="8">Iron(III) transport system ATP-binding protein</fullName>
    </submittedName>
</protein>
<dbReference type="InterPro" id="IPR008995">
    <property type="entry name" value="Mo/tungstate-bd_C_term_dom"/>
</dbReference>
<sequence>MLSLENLQKTYPPTGDGETPPPALVDLSLEIAQGEFFTLLGPSGCGKSTTLQCIAGLEHPTSGRIIMDGRTVFCSDANIAVPPNRRGLGMVFQSYAIWPHLTVFENVAFPLRYGPGGTARGDVRARVLAALARVGLQDFADRPAPYLSGGQQQRVALARSLVNEPSIILLDEPLSNLDAKLRDSMRVELRDLVKSLGITTIYVTHDQTEALSMSDRIALLNKGRLVQLGTPDEIYKRPNSAFAAEFVGRSNILKGRLTERGADGIGLVDLSFGRVACPVPENQSVGAQVELMIRPHGVRAENGEAAAASRFRSTIRRISFVGEFLDMEAELGDETIRIFASPYSGFREGDAAWLEFPQDRCVLLAERA</sequence>
<dbReference type="GO" id="GO:0043190">
    <property type="term" value="C:ATP-binding cassette (ABC) transporter complex"/>
    <property type="evidence" value="ECO:0007669"/>
    <property type="project" value="InterPro"/>
</dbReference>
<evidence type="ECO:0000256" key="6">
    <source>
        <dbReference type="SAM" id="MobiDB-lite"/>
    </source>
</evidence>
<dbReference type="InterPro" id="IPR027417">
    <property type="entry name" value="P-loop_NTPase"/>
</dbReference>
<dbReference type="SUPFAM" id="SSF52540">
    <property type="entry name" value="P-loop containing nucleoside triphosphate hydrolases"/>
    <property type="match status" value="1"/>
</dbReference>
<dbReference type="AlphaFoldDB" id="A0A285T382"/>
<dbReference type="Pfam" id="PF08402">
    <property type="entry name" value="TOBE_2"/>
    <property type="match status" value="1"/>
</dbReference>
<keyword evidence="9" id="KW-1185">Reference proteome</keyword>
<keyword evidence="3" id="KW-0813">Transport</keyword>
<keyword evidence="4" id="KW-0547">Nucleotide-binding</keyword>
<evidence type="ECO:0000256" key="4">
    <source>
        <dbReference type="ARBA" id="ARBA00022741"/>
    </source>
</evidence>
<dbReference type="InterPro" id="IPR050093">
    <property type="entry name" value="ABC_SmlMolc_Importer"/>
</dbReference>
<gene>
    <name evidence="8" type="ORF">SAMN05421512_108126</name>
</gene>
<keyword evidence="5 8" id="KW-0067">ATP-binding</keyword>
<dbReference type="EMBL" id="OBML01000008">
    <property type="protein sequence ID" value="SOC15515.1"/>
    <property type="molecule type" value="Genomic_DNA"/>
</dbReference>
<evidence type="ECO:0000313" key="8">
    <source>
        <dbReference type="EMBL" id="SOC15515.1"/>
    </source>
</evidence>
<feature type="compositionally biased region" description="Polar residues" evidence="6">
    <location>
        <begin position="1"/>
        <end position="11"/>
    </location>
</feature>
<dbReference type="PROSITE" id="PS00211">
    <property type="entry name" value="ABC_TRANSPORTER_1"/>
    <property type="match status" value="1"/>
</dbReference>
<name>A0A285T382_9HYPH</name>
<evidence type="ECO:0000256" key="3">
    <source>
        <dbReference type="ARBA" id="ARBA00022448"/>
    </source>
</evidence>
<dbReference type="RefSeq" id="WP_208980374.1">
    <property type="nucleotide sequence ID" value="NZ_OBML01000008.1"/>
</dbReference>
<dbReference type="GO" id="GO:0016887">
    <property type="term" value="F:ATP hydrolysis activity"/>
    <property type="evidence" value="ECO:0007669"/>
    <property type="project" value="InterPro"/>
</dbReference>
<dbReference type="GO" id="GO:0140359">
    <property type="term" value="F:ABC-type transporter activity"/>
    <property type="evidence" value="ECO:0007669"/>
    <property type="project" value="UniProtKB-ARBA"/>
</dbReference>
<comment type="subcellular location">
    <subcellularLocation>
        <location evidence="1">Cell inner membrane</location>
        <topology evidence="1">Peripheral membrane protein</topology>
    </subcellularLocation>
</comment>
<evidence type="ECO:0000256" key="2">
    <source>
        <dbReference type="ARBA" id="ARBA00005417"/>
    </source>
</evidence>
<dbReference type="InterPro" id="IPR017871">
    <property type="entry name" value="ABC_transporter-like_CS"/>
</dbReference>
<dbReference type="InterPro" id="IPR013611">
    <property type="entry name" value="Transp-assoc_OB_typ2"/>
</dbReference>
<dbReference type="Gene3D" id="3.40.50.300">
    <property type="entry name" value="P-loop containing nucleotide triphosphate hydrolases"/>
    <property type="match status" value="1"/>
</dbReference>
<dbReference type="InterPro" id="IPR003439">
    <property type="entry name" value="ABC_transporter-like_ATP-bd"/>
</dbReference>
<dbReference type="PROSITE" id="PS50893">
    <property type="entry name" value="ABC_TRANSPORTER_2"/>
    <property type="match status" value="1"/>
</dbReference>
<dbReference type="InterPro" id="IPR003593">
    <property type="entry name" value="AAA+_ATPase"/>
</dbReference>
<dbReference type="Gene3D" id="2.40.50.100">
    <property type="match status" value="1"/>
</dbReference>
<dbReference type="PANTHER" id="PTHR42781">
    <property type="entry name" value="SPERMIDINE/PUTRESCINE IMPORT ATP-BINDING PROTEIN POTA"/>
    <property type="match status" value="1"/>
</dbReference>
<evidence type="ECO:0000256" key="5">
    <source>
        <dbReference type="ARBA" id="ARBA00022840"/>
    </source>
</evidence>
<dbReference type="Pfam" id="PF00005">
    <property type="entry name" value="ABC_tran"/>
    <property type="match status" value="1"/>
</dbReference>
<evidence type="ECO:0000313" key="9">
    <source>
        <dbReference type="Proteomes" id="UP000219331"/>
    </source>
</evidence>
<dbReference type="SMART" id="SM00382">
    <property type="entry name" value="AAA"/>
    <property type="match status" value="1"/>
</dbReference>
<dbReference type="SUPFAM" id="SSF50331">
    <property type="entry name" value="MOP-like"/>
    <property type="match status" value="1"/>
</dbReference>
<dbReference type="STRING" id="538381.GCA_001696535_02971"/>
<feature type="region of interest" description="Disordered" evidence="6">
    <location>
        <begin position="1"/>
        <end position="20"/>
    </location>
</feature>
<reference evidence="8 9" key="1">
    <citation type="submission" date="2017-08" db="EMBL/GenBank/DDBJ databases">
        <authorList>
            <person name="de Groot N.N."/>
        </authorList>
    </citation>
    <scope>NUCLEOTIDE SEQUENCE [LARGE SCALE GENOMIC DNA]</scope>
    <source>
        <strain evidence="8 9">USBA 352</strain>
    </source>
</reference>
<proteinExistence type="inferred from homology"/>
<evidence type="ECO:0000259" key="7">
    <source>
        <dbReference type="PROSITE" id="PS50893"/>
    </source>
</evidence>
<feature type="domain" description="ABC transporter" evidence="7">
    <location>
        <begin position="2"/>
        <end position="247"/>
    </location>
</feature>
<comment type="similarity">
    <text evidence="2">Belongs to the ABC transporter superfamily.</text>
</comment>
<dbReference type="FunFam" id="3.40.50.300:FF:000042">
    <property type="entry name" value="Maltose/maltodextrin ABC transporter, ATP-binding protein"/>
    <property type="match status" value="1"/>
</dbReference>
<dbReference type="Proteomes" id="UP000219331">
    <property type="component" value="Unassembled WGS sequence"/>
</dbReference>
<evidence type="ECO:0000256" key="1">
    <source>
        <dbReference type="ARBA" id="ARBA00004417"/>
    </source>
</evidence>